<dbReference type="InterPro" id="IPR020843">
    <property type="entry name" value="ER"/>
</dbReference>
<dbReference type="Gene3D" id="3.90.180.10">
    <property type="entry name" value="Medium-chain alcohol dehydrogenases, catalytic domain"/>
    <property type="match status" value="1"/>
</dbReference>
<organism evidence="4 5">
    <name type="scientific">Altererythrobacter litoralis</name>
    <dbReference type="NCBI Taxonomy" id="3113904"/>
    <lineage>
        <taxon>Bacteria</taxon>
        <taxon>Pseudomonadati</taxon>
        <taxon>Pseudomonadota</taxon>
        <taxon>Alphaproteobacteria</taxon>
        <taxon>Sphingomonadales</taxon>
        <taxon>Erythrobacteraceae</taxon>
        <taxon>Altererythrobacter</taxon>
    </lineage>
</organism>
<dbReference type="InterPro" id="IPR013149">
    <property type="entry name" value="ADH-like_C"/>
</dbReference>
<dbReference type="SUPFAM" id="SSF51735">
    <property type="entry name" value="NAD(P)-binding Rossmann-fold domains"/>
    <property type="match status" value="1"/>
</dbReference>
<dbReference type="InterPro" id="IPR047618">
    <property type="entry name" value="QOR-like"/>
</dbReference>
<dbReference type="InterPro" id="IPR011032">
    <property type="entry name" value="GroES-like_sf"/>
</dbReference>
<dbReference type="RefSeq" id="WP_354144063.1">
    <property type="nucleotide sequence ID" value="NZ_JAZDQV010000003.1"/>
</dbReference>
<gene>
    <name evidence="4" type="ORF">VRS74_04595</name>
</gene>
<dbReference type="SMART" id="SM00829">
    <property type="entry name" value="PKS_ER"/>
    <property type="match status" value="1"/>
</dbReference>
<dbReference type="CDD" id="cd05286">
    <property type="entry name" value="QOR2"/>
    <property type="match status" value="1"/>
</dbReference>
<comment type="caution">
    <text evidence="4">The sequence shown here is derived from an EMBL/GenBank/DDBJ whole genome shotgun (WGS) entry which is preliminary data.</text>
</comment>
<dbReference type="InterPro" id="IPR013154">
    <property type="entry name" value="ADH-like_N"/>
</dbReference>
<evidence type="ECO:0000256" key="2">
    <source>
        <dbReference type="ARBA" id="ARBA00023002"/>
    </source>
</evidence>
<dbReference type="EMBL" id="JAZDQV010000003">
    <property type="protein sequence ID" value="MEE1876961.1"/>
    <property type="molecule type" value="Genomic_DNA"/>
</dbReference>
<dbReference type="InterPro" id="IPR002364">
    <property type="entry name" value="Quin_OxRdtase/zeta-crystal_CS"/>
</dbReference>
<protein>
    <submittedName>
        <fullName evidence="4">Quinone oxidoreductase</fullName>
    </submittedName>
</protein>
<dbReference type="Pfam" id="PF00107">
    <property type="entry name" value="ADH_zinc_N"/>
    <property type="match status" value="1"/>
</dbReference>
<dbReference type="Proteomes" id="UP001343492">
    <property type="component" value="Unassembled WGS sequence"/>
</dbReference>
<accession>A0ABU7GFM5</accession>
<keyword evidence="2" id="KW-0560">Oxidoreductase</keyword>
<dbReference type="InterPro" id="IPR036291">
    <property type="entry name" value="NAD(P)-bd_dom_sf"/>
</dbReference>
<keyword evidence="1" id="KW-0521">NADP</keyword>
<dbReference type="SUPFAM" id="SSF50129">
    <property type="entry name" value="GroES-like"/>
    <property type="match status" value="1"/>
</dbReference>
<keyword evidence="5" id="KW-1185">Reference proteome</keyword>
<evidence type="ECO:0000259" key="3">
    <source>
        <dbReference type="SMART" id="SM00829"/>
    </source>
</evidence>
<evidence type="ECO:0000313" key="5">
    <source>
        <dbReference type="Proteomes" id="UP001343492"/>
    </source>
</evidence>
<evidence type="ECO:0000256" key="1">
    <source>
        <dbReference type="ARBA" id="ARBA00022857"/>
    </source>
</evidence>
<sequence length="325" mass="33926">MTCLSAQFRQFGGPEVIEWVEGEIPAPGPGEVLIEHSAIGLNFIDTYHRTGLYPIELPSGLGLEAAGRIIALGDGVTGFEAGDRVAYMGPGLGAYATHRVMPADALYKLPGDIPDDTAAAAILKAATVEALIERCAHVKPGDIVLVHAAAGGVGLLMVQWLKAIGAQVIGTVSSQAKADIAFAAGCDHVIRYDRDEIAPGVRELTDGAGVPVVFDGVGKDTFVASLDSLSPRGLLVSFGNASGPVEGVNLGTLAQKGSLFVTRPTLFHYYASPEDRALGIARVWSMLGSGKVEMTIGQTYPLLEAAQAHRDLEARKTTGSTVLIP</sequence>
<name>A0ABU7GFM5_9SPHN</name>
<dbReference type="PANTHER" id="PTHR48106:SF13">
    <property type="entry name" value="QUINONE OXIDOREDUCTASE-RELATED"/>
    <property type="match status" value="1"/>
</dbReference>
<evidence type="ECO:0000313" key="4">
    <source>
        <dbReference type="EMBL" id="MEE1876961.1"/>
    </source>
</evidence>
<dbReference type="PROSITE" id="PS01162">
    <property type="entry name" value="QOR_ZETA_CRYSTAL"/>
    <property type="match status" value="1"/>
</dbReference>
<dbReference type="PANTHER" id="PTHR48106">
    <property type="entry name" value="QUINONE OXIDOREDUCTASE PIG3-RELATED"/>
    <property type="match status" value="1"/>
</dbReference>
<feature type="domain" description="Enoyl reductase (ER)" evidence="3">
    <location>
        <begin position="12"/>
        <end position="323"/>
    </location>
</feature>
<proteinExistence type="predicted"/>
<dbReference type="Pfam" id="PF08240">
    <property type="entry name" value="ADH_N"/>
    <property type="match status" value="1"/>
</dbReference>
<reference evidence="4 5" key="1">
    <citation type="submission" date="2024-01" db="EMBL/GenBank/DDBJ databases">
        <title>The genome sequence of Erythrobacteraceae sp. strain 1XM1-14.</title>
        <authorList>
            <person name="Liu Y."/>
        </authorList>
    </citation>
    <scope>NUCLEOTIDE SEQUENCE [LARGE SCALE GENOMIC DNA]</scope>
    <source>
        <strain evidence="4 5">1XM1-14</strain>
    </source>
</reference>
<dbReference type="Gene3D" id="3.40.50.720">
    <property type="entry name" value="NAD(P)-binding Rossmann-like Domain"/>
    <property type="match status" value="1"/>
</dbReference>